<dbReference type="PATRIC" id="fig|1348973.3.peg.3708"/>
<dbReference type="EMBL" id="JJRY01000020">
    <property type="protein sequence ID" value="KEF36910.1"/>
    <property type="molecule type" value="Genomic_DNA"/>
</dbReference>
<dbReference type="PANTHER" id="PTHR45138:SF9">
    <property type="entry name" value="DIGUANYLATE CYCLASE DGCM-RELATED"/>
    <property type="match status" value="1"/>
</dbReference>
<dbReference type="Pfam" id="PF00990">
    <property type="entry name" value="GGDEF"/>
    <property type="match status" value="1"/>
</dbReference>
<dbReference type="OrthoDB" id="9759607at2"/>
<dbReference type="GO" id="GO:0043709">
    <property type="term" value="P:cell adhesion involved in single-species biofilm formation"/>
    <property type="evidence" value="ECO:0007669"/>
    <property type="project" value="TreeGrafter"/>
</dbReference>
<keyword evidence="1" id="KW-0472">Membrane</keyword>
<reference evidence="4 5" key="1">
    <citation type="submission" date="2014-04" db="EMBL/GenBank/DDBJ databases">
        <title>Draft genome sequence of Bacillus azotoformans MEV2011, a (co-) denitrifying strain unable to grow in the presence of oxygen.</title>
        <authorList>
            <person name="Nielsen M."/>
            <person name="Schreiber L."/>
            <person name="Finster K."/>
            <person name="Schramm A."/>
        </authorList>
    </citation>
    <scope>NUCLEOTIDE SEQUENCE [LARGE SCALE GENOMIC DNA]</scope>
    <source>
        <strain evidence="4 5">MEV2011</strain>
    </source>
</reference>
<accession>A0A072NUH9</accession>
<feature type="transmembrane region" description="Helical" evidence="1">
    <location>
        <begin position="6"/>
        <end position="23"/>
    </location>
</feature>
<evidence type="ECO:0000259" key="3">
    <source>
        <dbReference type="Pfam" id="PF07695"/>
    </source>
</evidence>
<keyword evidence="1" id="KW-1133">Transmembrane helix</keyword>
<dbReference type="InterPro" id="IPR011623">
    <property type="entry name" value="7TMR_DISM_rcpt_extracell_dom1"/>
</dbReference>
<evidence type="ECO:0000256" key="1">
    <source>
        <dbReference type="SAM" id="Phobius"/>
    </source>
</evidence>
<feature type="domain" description="7TM-DISM receptor extracellular" evidence="3">
    <location>
        <begin position="5"/>
        <end position="61"/>
    </location>
</feature>
<feature type="domain" description="GGDEF" evidence="2">
    <location>
        <begin position="64"/>
        <end position="134"/>
    </location>
</feature>
<dbReference type="Pfam" id="PF07695">
    <property type="entry name" value="7TMR-DISM_7TM"/>
    <property type="match status" value="1"/>
</dbReference>
<dbReference type="InterPro" id="IPR043128">
    <property type="entry name" value="Rev_trsase/Diguanyl_cyclase"/>
</dbReference>
<dbReference type="InterPro" id="IPR029787">
    <property type="entry name" value="Nucleotide_cyclase"/>
</dbReference>
<organism evidence="4 5">
    <name type="scientific">Schinkia azotoformans MEV2011</name>
    <dbReference type="NCBI Taxonomy" id="1348973"/>
    <lineage>
        <taxon>Bacteria</taxon>
        <taxon>Bacillati</taxon>
        <taxon>Bacillota</taxon>
        <taxon>Bacilli</taxon>
        <taxon>Bacillales</taxon>
        <taxon>Bacillaceae</taxon>
        <taxon>Calidifontibacillus/Schinkia group</taxon>
        <taxon>Schinkia</taxon>
    </lineage>
</organism>
<dbReference type="GO" id="GO:1902201">
    <property type="term" value="P:negative regulation of bacterial-type flagellum-dependent cell motility"/>
    <property type="evidence" value="ECO:0007669"/>
    <property type="project" value="TreeGrafter"/>
</dbReference>
<evidence type="ECO:0000259" key="2">
    <source>
        <dbReference type="Pfam" id="PF00990"/>
    </source>
</evidence>
<dbReference type="Proteomes" id="UP000027936">
    <property type="component" value="Unassembled WGS sequence"/>
</dbReference>
<protein>
    <submittedName>
        <fullName evidence="4">GGDEF domain-containing protein</fullName>
    </submittedName>
</protein>
<dbReference type="Gene3D" id="3.30.70.270">
    <property type="match status" value="1"/>
</dbReference>
<dbReference type="SUPFAM" id="SSF55073">
    <property type="entry name" value="Nucleotide cyclase"/>
    <property type="match status" value="1"/>
</dbReference>
<dbReference type="GO" id="GO:0005886">
    <property type="term" value="C:plasma membrane"/>
    <property type="evidence" value="ECO:0007669"/>
    <property type="project" value="TreeGrafter"/>
</dbReference>
<sequence length="166" mass="19067">MSVSVSMLGLVVCFLLWYVGYRLMAKGLRIARFYVIAWSILLLTVIIQALSFLYIIPFHPMIFELIPKNHIFGRWGGEEFLLICSETSKIEALPLAEYICSSVESHDFPVVHRNTCSLGVATYHHGESMGHCFHALTKDYTMQKTRGEIKHSFIKKPICNMNKFFD</sequence>
<keyword evidence="1" id="KW-0812">Transmembrane</keyword>
<name>A0A072NUH9_SCHAZ</name>
<dbReference type="GO" id="GO:0052621">
    <property type="term" value="F:diguanylate cyclase activity"/>
    <property type="evidence" value="ECO:0007669"/>
    <property type="project" value="TreeGrafter"/>
</dbReference>
<feature type="transmembrane region" description="Helical" evidence="1">
    <location>
        <begin position="35"/>
        <end position="56"/>
    </location>
</feature>
<dbReference type="PANTHER" id="PTHR45138">
    <property type="entry name" value="REGULATORY COMPONENTS OF SENSORY TRANSDUCTION SYSTEM"/>
    <property type="match status" value="1"/>
</dbReference>
<evidence type="ECO:0000313" key="4">
    <source>
        <dbReference type="EMBL" id="KEF36910.1"/>
    </source>
</evidence>
<dbReference type="InterPro" id="IPR000160">
    <property type="entry name" value="GGDEF_dom"/>
</dbReference>
<evidence type="ECO:0000313" key="5">
    <source>
        <dbReference type="Proteomes" id="UP000027936"/>
    </source>
</evidence>
<proteinExistence type="predicted"/>
<dbReference type="InterPro" id="IPR050469">
    <property type="entry name" value="Diguanylate_Cyclase"/>
</dbReference>
<gene>
    <name evidence="4" type="ORF">M670_03824</name>
</gene>
<comment type="caution">
    <text evidence="4">The sequence shown here is derived from an EMBL/GenBank/DDBJ whole genome shotgun (WGS) entry which is preliminary data.</text>
</comment>
<dbReference type="AlphaFoldDB" id="A0A072NUH9"/>